<dbReference type="Pfam" id="PF01352">
    <property type="entry name" value="KRAB"/>
    <property type="match status" value="1"/>
</dbReference>
<dbReference type="GeneID" id="101013850"/>
<dbReference type="FunFam" id="3.30.160.60:FF:000824">
    <property type="entry name" value="Zinc finger protein 184"/>
    <property type="match status" value="1"/>
</dbReference>
<dbReference type="InterPro" id="IPR036236">
    <property type="entry name" value="Znf_C2H2_sf"/>
</dbReference>
<dbReference type="AlphaFoldDB" id="A0A096MSL3"/>
<dbReference type="FunFam" id="3.30.160.60:FF:000650">
    <property type="entry name" value="Zinc finger protein 197"/>
    <property type="match status" value="1"/>
</dbReference>
<reference evidence="16 17" key="1">
    <citation type="submission" date="2012-03" db="EMBL/GenBank/DDBJ databases">
        <title>Whole Genome Assembly of Papio anubis.</title>
        <authorList>
            <person name="Liu Y.L."/>
            <person name="Abraham K.A."/>
            <person name="Akbar H.A."/>
            <person name="Ali S.A."/>
            <person name="Anosike U.A."/>
            <person name="Aqrawi P.A."/>
            <person name="Arias F.A."/>
            <person name="Attaway T.A."/>
            <person name="Awwad R.A."/>
            <person name="Babu C.B."/>
            <person name="Bandaranaike D.B."/>
            <person name="Battles P.B."/>
            <person name="Bell A.B."/>
            <person name="Beltran B.B."/>
            <person name="Berhane-Mersha D.B."/>
            <person name="Bess C.B."/>
            <person name="Bickham C.B."/>
            <person name="Bolden T.B."/>
            <person name="Carter K.C."/>
            <person name="Chau D.C."/>
            <person name="Chavez A.C."/>
            <person name="Clerc-Blankenburg K.C."/>
            <person name="Coyle M.C."/>
            <person name="Dao M.D."/>
            <person name="Davila M.L.D."/>
            <person name="Davy-Carroll L.D."/>
            <person name="Denson S.D."/>
            <person name="Dinh H.D."/>
            <person name="Fernandez S.F."/>
            <person name="Fernando P.F."/>
            <person name="Forbes L.F."/>
            <person name="Francis C.F."/>
            <person name="Francisco L.F."/>
            <person name="Fu Q.F."/>
            <person name="Garcia-Iii R.G."/>
            <person name="Garrett T.G."/>
            <person name="Gross S.G."/>
            <person name="Gubbala S.G."/>
            <person name="Hirani K.H."/>
            <person name="Hogues M.H."/>
            <person name="Hollins B.H."/>
            <person name="Jackson L.J."/>
            <person name="Javaid M.J."/>
            <person name="Jhangiani S.J."/>
            <person name="Johnson A.J."/>
            <person name="Johnson B.J."/>
            <person name="Jones J.J."/>
            <person name="Joshi V.J."/>
            <person name="Kalu J.K."/>
            <person name="Khan N.K."/>
            <person name="Korchina V.K."/>
            <person name="Kovar C.K."/>
            <person name="Lago L.L."/>
            <person name="Lara F.L."/>
            <person name="Le T.-K.L."/>
            <person name="Lee S.L."/>
            <person name="Legall-Iii F.L."/>
            <person name="Lemon S.L."/>
            <person name="Liu J.L."/>
            <person name="Liu Y.-S.L."/>
            <person name="Liyanage D.L."/>
            <person name="Lopez J.L."/>
            <person name="Lorensuhewa L.L."/>
            <person name="Mata R.M."/>
            <person name="Mathew T.M."/>
            <person name="Mercado C.M."/>
            <person name="Mercado I.M."/>
            <person name="Morales K.M."/>
            <person name="Morgan M.M."/>
            <person name="Munidasa M.M."/>
            <person name="Ngo D.N."/>
            <person name="Nguyen L.N."/>
            <person name="Nguyen T.N."/>
            <person name="Nguyen N.N."/>
            <person name="Obregon M.O."/>
            <person name="Okwuonu G.O."/>
            <person name="Ongeri F.O."/>
            <person name="Onwere C.O."/>
            <person name="Osifeso I.O."/>
            <person name="Parra A.P."/>
            <person name="Patil S.P."/>
            <person name="Perez A.P."/>
            <person name="Perez Y.P."/>
            <person name="Pham C.P."/>
            <person name="Pu L.-L.P."/>
            <person name="Puazo M.P."/>
            <person name="Quiroz J.Q."/>
            <person name="Rouhana J.R."/>
            <person name="Ruiz M.R."/>
            <person name="Ruiz S.-J.R."/>
            <person name="Saada N.S."/>
            <person name="Santibanez J.S."/>
            <person name="Scheel M.S."/>
            <person name="Schneider B.S."/>
            <person name="Simmons D.S."/>
            <person name="Sisson I.S."/>
            <person name="Tang L.-Y.T."/>
            <person name="Thornton R.T."/>
            <person name="Tisius J.T."/>
            <person name="Toledanes G.T."/>
            <person name="Trejos Z.T."/>
            <person name="Usmani K.U."/>
            <person name="Varghese R.V."/>
            <person name="Vattathil S.V."/>
            <person name="Vee V.V."/>
            <person name="Walker D.W."/>
            <person name="Weissenberger G.W."/>
            <person name="White C.W."/>
            <person name="Williams A.W."/>
            <person name="Woodworth J.W."/>
            <person name="Wright R.W."/>
            <person name="Zhu Y.Z."/>
            <person name="Han Y.H."/>
            <person name="Newsham I.N."/>
            <person name="Nazareth L.N."/>
            <person name="Worley K.W."/>
            <person name="Muzny D.M."/>
            <person name="Rogers J.R."/>
            <person name="Gibbs R.G."/>
        </authorList>
    </citation>
    <scope>NUCLEOTIDE SEQUENCE [LARGE SCALE GENOMIC DNA]</scope>
</reference>
<dbReference type="KEGG" id="panu:101013850"/>
<comment type="similarity">
    <text evidence="3">Belongs to the krueppel C2H2-type zinc-finger protein family.</text>
</comment>
<keyword evidence="11" id="KW-0539">Nucleus</keyword>
<dbReference type="Pfam" id="PF00096">
    <property type="entry name" value="zf-C2H2"/>
    <property type="match status" value="8"/>
</dbReference>
<feature type="domain" description="C2H2-type" evidence="14">
    <location>
        <begin position="314"/>
        <end position="341"/>
    </location>
</feature>
<feature type="domain" description="C2H2-type" evidence="14">
    <location>
        <begin position="258"/>
        <end position="285"/>
    </location>
</feature>
<evidence type="ECO:0000259" key="14">
    <source>
        <dbReference type="PROSITE" id="PS50157"/>
    </source>
</evidence>
<reference evidence="16" key="2">
    <citation type="submission" date="2025-08" db="UniProtKB">
        <authorList>
            <consortium name="Ensembl"/>
        </authorList>
    </citation>
    <scope>IDENTIFICATION</scope>
</reference>
<dbReference type="SUPFAM" id="SSF57667">
    <property type="entry name" value="beta-beta-alpha zinc fingers"/>
    <property type="match status" value="5"/>
</dbReference>
<feature type="domain" description="C2H2-type" evidence="14">
    <location>
        <begin position="426"/>
        <end position="449"/>
    </location>
</feature>
<evidence type="ECO:0000256" key="4">
    <source>
        <dbReference type="ARBA" id="ARBA00022723"/>
    </source>
</evidence>
<dbReference type="SUPFAM" id="SSF109640">
    <property type="entry name" value="KRAB domain (Kruppel-associated box)"/>
    <property type="match status" value="1"/>
</dbReference>
<dbReference type="PANTHER" id="PTHR23234:SF10">
    <property type="entry name" value="RIKEN CDNA 6720489N17 GENE-RELATED"/>
    <property type="match status" value="1"/>
</dbReference>
<feature type="domain" description="C2H2-type" evidence="14">
    <location>
        <begin position="230"/>
        <end position="257"/>
    </location>
</feature>
<keyword evidence="6 12" id="KW-0863">Zinc-finger</keyword>
<dbReference type="ExpressionAtlas" id="A0A096MSL3">
    <property type="expression patterns" value="baseline"/>
</dbReference>
<comment type="function">
    <text evidence="1">May be involved in transcriptional regulation.</text>
</comment>
<evidence type="ECO:0000256" key="5">
    <source>
        <dbReference type="ARBA" id="ARBA00022737"/>
    </source>
</evidence>
<name>A0A096MSL3_PAPAN</name>
<evidence type="ECO:0000256" key="3">
    <source>
        <dbReference type="ARBA" id="ARBA00006991"/>
    </source>
</evidence>
<dbReference type="FunFam" id="3.30.160.60:FF:000384">
    <property type="entry name" value="Zinc finger protein 550"/>
    <property type="match status" value="1"/>
</dbReference>
<feature type="domain" description="C2H2-type" evidence="14">
    <location>
        <begin position="342"/>
        <end position="369"/>
    </location>
</feature>
<dbReference type="PANTHER" id="PTHR23234">
    <property type="entry name" value="ZNF44 PROTEIN"/>
    <property type="match status" value="1"/>
</dbReference>
<feature type="domain" description="C2H2-type" evidence="14">
    <location>
        <begin position="286"/>
        <end position="313"/>
    </location>
</feature>
<reference evidence="16" key="3">
    <citation type="submission" date="2025-09" db="UniProtKB">
        <authorList>
            <consortium name="Ensembl"/>
        </authorList>
    </citation>
    <scope>IDENTIFICATION</scope>
</reference>
<dbReference type="InterPro" id="IPR001909">
    <property type="entry name" value="KRAB"/>
</dbReference>
<dbReference type="InterPro" id="IPR013087">
    <property type="entry name" value="Znf_C2H2_type"/>
</dbReference>
<dbReference type="FunFam" id="3.30.160.60:FF:000638">
    <property type="entry name" value="Zinc finger protein 184"/>
    <property type="match status" value="1"/>
</dbReference>
<dbReference type="FunFam" id="3.30.160.60:FF:000725">
    <property type="entry name" value="zinc finger protein 205 isoform X1"/>
    <property type="match status" value="1"/>
</dbReference>
<dbReference type="Proteomes" id="UP000028761">
    <property type="component" value="Chromosome 1"/>
</dbReference>
<evidence type="ECO:0000256" key="8">
    <source>
        <dbReference type="ARBA" id="ARBA00023015"/>
    </source>
</evidence>
<dbReference type="GO" id="GO:1990837">
    <property type="term" value="F:sequence-specific double-stranded DNA binding"/>
    <property type="evidence" value="ECO:0007669"/>
    <property type="project" value="Ensembl"/>
</dbReference>
<dbReference type="RefSeq" id="XP_031523283.1">
    <property type="nucleotide sequence ID" value="XM_031667423.1"/>
</dbReference>
<dbReference type="OMA" id="DCPLIDE"/>
<dbReference type="GO" id="GO:0005634">
    <property type="term" value="C:nucleus"/>
    <property type="evidence" value="ECO:0007669"/>
    <property type="project" value="UniProtKB-SubCell"/>
</dbReference>
<evidence type="ECO:0000256" key="7">
    <source>
        <dbReference type="ARBA" id="ARBA00022833"/>
    </source>
</evidence>
<keyword evidence="8" id="KW-0805">Transcription regulation</keyword>
<dbReference type="eggNOG" id="KOG1721">
    <property type="taxonomic scope" value="Eukaryota"/>
</dbReference>
<dbReference type="PROSITE" id="PS50157">
    <property type="entry name" value="ZINC_FINGER_C2H2_2"/>
    <property type="match status" value="8"/>
</dbReference>
<dbReference type="FunFam" id="3.30.160.60:FF:003729">
    <property type="match status" value="1"/>
</dbReference>
<dbReference type="GO" id="GO:0006355">
    <property type="term" value="P:regulation of DNA-templated transcription"/>
    <property type="evidence" value="ECO:0007669"/>
    <property type="project" value="InterPro"/>
</dbReference>
<dbReference type="Gene3D" id="6.10.140.140">
    <property type="match status" value="1"/>
</dbReference>
<dbReference type="FunFam" id="3.30.160.60:FF:001126">
    <property type="entry name" value="zinc finger protein 684 isoform X2"/>
    <property type="match status" value="1"/>
</dbReference>
<evidence type="ECO:0000256" key="2">
    <source>
        <dbReference type="ARBA" id="ARBA00004123"/>
    </source>
</evidence>
<evidence type="ECO:0000256" key="10">
    <source>
        <dbReference type="ARBA" id="ARBA00023163"/>
    </source>
</evidence>
<keyword evidence="17" id="KW-1185">Reference proteome</keyword>
<dbReference type="Bgee" id="ENSPANG00000018123">
    <property type="expression patterns" value="Expressed in testis and 66 other cell types or tissues"/>
</dbReference>
<dbReference type="InterPro" id="IPR036051">
    <property type="entry name" value="KRAB_dom_sf"/>
</dbReference>
<feature type="domain" description="C2H2-type" evidence="14">
    <location>
        <begin position="398"/>
        <end position="425"/>
    </location>
</feature>
<gene>
    <name evidence="16" type="primary">ZNF684</name>
</gene>
<protein>
    <submittedName>
        <fullName evidence="16">Zinc finger protein 684</fullName>
    </submittedName>
</protein>
<evidence type="ECO:0000313" key="17">
    <source>
        <dbReference type="Proteomes" id="UP000028761"/>
    </source>
</evidence>
<evidence type="ECO:0000256" key="12">
    <source>
        <dbReference type="PROSITE-ProRule" id="PRU00042"/>
    </source>
</evidence>
<keyword evidence="4" id="KW-0479">Metal-binding</keyword>
<dbReference type="FunFam" id="3.30.160.60:FF:002008">
    <property type="entry name" value="Zinc finger protein 684"/>
    <property type="match status" value="1"/>
</dbReference>
<sequence length="449" mass="51078">MGNVVSDGWPIPGRSPGTLGGQLLPHTRSRTVAGIQSSNQAPREVLAVAAPQSVDNAVTDPRLGAGAASEAVKGWQESVTFQDVAVDFTAEEWQLLDCTERTLYWDVMLENYRNLISVGCPINKTEVILKVEQGQEPWMVEGANPHQSSPESDCPLVDEPRKHRESKDNFLKSVLLTFNKILTMERIHHYNMSTSLNPMRKKSCKSFEKRLPPHLDLLSYNRSYTGENAYECRECGKAFKKKFHFIRHEKNHTRKKPFECSDCGKAYSRKAHLVTHQKIHNGERPFVCNDCGKAFMHKAQLVVHQRLHTGEKPYECSQCGKTFTWNSSFNQHVKSHTLEKSFECKECGKTFRYSSSLYKHSRFHTGEKPYQCIICGKAFGNTSVLVTHQRIHTGEKPYGCIECGKAFIKKSHLLRHQITHTGEKPYECNRCGKAFSQKSNLIVHQKTHT</sequence>
<feature type="domain" description="KRAB" evidence="15">
    <location>
        <begin position="79"/>
        <end position="150"/>
    </location>
</feature>
<evidence type="ECO:0000259" key="15">
    <source>
        <dbReference type="PROSITE" id="PS50805"/>
    </source>
</evidence>
<keyword evidence="5" id="KW-0677">Repeat</keyword>
<dbReference type="SMART" id="SM00355">
    <property type="entry name" value="ZnF_C2H2"/>
    <property type="match status" value="8"/>
</dbReference>
<dbReference type="SMART" id="SM00349">
    <property type="entry name" value="KRAB"/>
    <property type="match status" value="1"/>
</dbReference>
<dbReference type="PROSITE" id="PS50805">
    <property type="entry name" value="KRAB"/>
    <property type="match status" value="1"/>
</dbReference>
<evidence type="ECO:0000256" key="9">
    <source>
        <dbReference type="ARBA" id="ARBA00023125"/>
    </source>
</evidence>
<dbReference type="CDD" id="cd07765">
    <property type="entry name" value="KRAB_A-box"/>
    <property type="match status" value="1"/>
</dbReference>
<feature type="domain" description="C2H2-type" evidence="14">
    <location>
        <begin position="370"/>
        <end position="397"/>
    </location>
</feature>
<dbReference type="GeneTree" id="ENSGT00940000163099"/>
<dbReference type="InterPro" id="IPR050758">
    <property type="entry name" value="Znf_C2H2-type"/>
</dbReference>
<dbReference type="Ensembl" id="ENSPANT00000002770.4">
    <property type="protein sequence ID" value="ENSPANP00000002782.3"/>
    <property type="gene ID" value="ENSPANG00000018123.4"/>
</dbReference>
<keyword evidence="7" id="KW-0862">Zinc</keyword>
<evidence type="ECO:0000256" key="6">
    <source>
        <dbReference type="ARBA" id="ARBA00022771"/>
    </source>
</evidence>
<dbReference type="HOGENOM" id="CLU_002678_0_2_1"/>
<keyword evidence="9" id="KW-0238">DNA-binding</keyword>
<evidence type="ECO:0000256" key="1">
    <source>
        <dbReference type="ARBA" id="ARBA00003767"/>
    </source>
</evidence>
<dbReference type="Gene3D" id="3.30.160.60">
    <property type="entry name" value="Classic Zinc Finger"/>
    <property type="match status" value="8"/>
</dbReference>
<dbReference type="PROSITE" id="PS00028">
    <property type="entry name" value="ZINC_FINGER_C2H2_1"/>
    <property type="match status" value="8"/>
</dbReference>
<evidence type="ECO:0000313" key="16">
    <source>
        <dbReference type="Ensembl" id="ENSPANP00000002782.3"/>
    </source>
</evidence>
<dbReference type="GO" id="GO:0008270">
    <property type="term" value="F:zinc ion binding"/>
    <property type="evidence" value="ECO:0007669"/>
    <property type="project" value="UniProtKB-KW"/>
</dbReference>
<comment type="subcellular location">
    <subcellularLocation>
        <location evidence="2">Nucleus</location>
    </subcellularLocation>
</comment>
<feature type="region of interest" description="Disordered" evidence="13">
    <location>
        <begin position="1"/>
        <end position="20"/>
    </location>
</feature>
<proteinExistence type="inferred from homology"/>
<accession>A0A096MSL3</accession>
<organism evidence="16 17">
    <name type="scientific">Papio anubis</name>
    <name type="common">Olive baboon</name>
    <dbReference type="NCBI Taxonomy" id="9555"/>
    <lineage>
        <taxon>Eukaryota</taxon>
        <taxon>Metazoa</taxon>
        <taxon>Chordata</taxon>
        <taxon>Craniata</taxon>
        <taxon>Vertebrata</taxon>
        <taxon>Euteleostomi</taxon>
        <taxon>Mammalia</taxon>
        <taxon>Eutheria</taxon>
        <taxon>Euarchontoglires</taxon>
        <taxon>Primates</taxon>
        <taxon>Haplorrhini</taxon>
        <taxon>Catarrhini</taxon>
        <taxon>Cercopithecidae</taxon>
        <taxon>Cercopithecinae</taxon>
        <taxon>Papio</taxon>
    </lineage>
</organism>
<keyword evidence="10" id="KW-0804">Transcription</keyword>
<evidence type="ECO:0000256" key="13">
    <source>
        <dbReference type="SAM" id="MobiDB-lite"/>
    </source>
</evidence>
<evidence type="ECO:0000256" key="11">
    <source>
        <dbReference type="ARBA" id="ARBA00023242"/>
    </source>
</evidence>
<dbReference type="CTD" id="127396"/>